<accession>A0ABT5DAR0</accession>
<evidence type="ECO:0000313" key="1">
    <source>
        <dbReference type="EMBL" id="MDC0710195.1"/>
    </source>
</evidence>
<sequence length="185" mass="20259">MSVPQGPACMRCPKLLGKSCCQPSPSEHLAILTRADMARIHAHTGLAVRRFSHEEGLTEYAAAEYESRWPLYRGYFRRGPVRVTLAARRGACVFLDPSKGCGLPAEVRPVACRLYPFEQWADGSWSVAMSRYGDLALAREEGGACLAVEEAGSMEELLAMFGTTRETVEELGARLAEEARAHGRG</sequence>
<dbReference type="RefSeq" id="WP_272139409.1">
    <property type="nucleotide sequence ID" value="NZ_JAQNDM010000002.1"/>
</dbReference>
<dbReference type="EMBL" id="JAQNDM010000002">
    <property type="protein sequence ID" value="MDC0710195.1"/>
    <property type="molecule type" value="Genomic_DNA"/>
</dbReference>
<protein>
    <submittedName>
        <fullName evidence="1">YkgJ family cysteine cluster protein</fullName>
    </submittedName>
</protein>
<evidence type="ECO:0000313" key="2">
    <source>
        <dbReference type="Proteomes" id="UP001221838"/>
    </source>
</evidence>
<dbReference type="Proteomes" id="UP001221838">
    <property type="component" value="Unassembled WGS sequence"/>
</dbReference>
<comment type="caution">
    <text evidence="1">The sequence shown here is derived from an EMBL/GenBank/DDBJ whole genome shotgun (WGS) entry which is preliminary data.</text>
</comment>
<organism evidence="1 2">
    <name type="scientific">Stigmatella ashevillensis</name>
    <dbReference type="NCBI Taxonomy" id="2995309"/>
    <lineage>
        <taxon>Bacteria</taxon>
        <taxon>Pseudomonadati</taxon>
        <taxon>Myxococcota</taxon>
        <taxon>Myxococcia</taxon>
        <taxon>Myxococcales</taxon>
        <taxon>Cystobacterineae</taxon>
        <taxon>Archangiaceae</taxon>
        <taxon>Stigmatella</taxon>
    </lineage>
</organism>
<gene>
    <name evidence="1" type="ORF">POL68_17090</name>
</gene>
<name>A0ABT5DAR0_9BACT</name>
<reference evidence="1 2" key="1">
    <citation type="submission" date="2022-11" db="EMBL/GenBank/DDBJ databases">
        <title>Minimal conservation of predation-associated metabolite biosynthetic gene clusters underscores biosynthetic potential of Myxococcota including descriptions for ten novel species: Archangium lansinium sp. nov., Myxococcus landrumus sp. nov., Nannocystis bai.</title>
        <authorList>
            <person name="Ahearne A."/>
            <person name="Stevens C."/>
            <person name="Dowd S."/>
        </authorList>
    </citation>
    <scope>NUCLEOTIDE SEQUENCE [LARGE SCALE GENOMIC DNA]</scope>
    <source>
        <strain evidence="1 2">NCWAL01</strain>
    </source>
</reference>
<dbReference type="PANTHER" id="PTHR35866:SF1">
    <property type="entry name" value="YKGJ FAMILY CYSTEINE CLUSTER PROTEIN"/>
    <property type="match status" value="1"/>
</dbReference>
<proteinExistence type="predicted"/>
<dbReference type="PANTHER" id="PTHR35866">
    <property type="entry name" value="PUTATIVE-RELATED"/>
    <property type="match status" value="1"/>
</dbReference>
<keyword evidence="2" id="KW-1185">Reference proteome</keyword>